<proteinExistence type="predicted"/>
<accession>A0A0E9R4P9</accession>
<name>A0A0E9R4P9_ANGAN</name>
<dbReference type="AlphaFoldDB" id="A0A0E9R4P9"/>
<reference evidence="1" key="2">
    <citation type="journal article" date="2015" name="Fish Shellfish Immunol.">
        <title>Early steps in the European eel (Anguilla anguilla)-Vibrio vulnificus interaction in the gills: Role of the RtxA13 toxin.</title>
        <authorList>
            <person name="Callol A."/>
            <person name="Pajuelo D."/>
            <person name="Ebbesson L."/>
            <person name="Teles M."/>
            <person name="MacKenzie S."/>
            <person name="Amaro C."/>
        </authorList>
    </citation>
    <scope>NUCLEOTIDE SEQUENCE</scope>
</reference>
<sequence length="51" mass="5894">MMGFGHFIMHIQTQMFHHKQPRYNVTLPNGHGNGATLLSQMFINLVTVQLR</sequence>
<reference evidence="1" key="1">
    <citation type="submission" date="2014-11" db="EMBL/GenBank/DDBJ databases">
        <authorList>
            <person name="Amaro Gonzalez C."/>
        </authorList>
    </citation>
    <scope>NUCLEOTIDE SEQUENCE</scope>
</reference>
<protein>
    <submittedName>
        <fullName evidence="1">Uncharacterized protein</fullName>
    </submittedName>
</protein>
<dbReference type="EMBL" id="GBXM01084436">
    <property type="protein sequence ID" value="JAH24141.1"/>
    <property type="molecule type" value="Transcribed_RNA"/>
</dbReference>
<evidence type="ECO:0000313" key="1">
    <source>
        <dbReference type="EMBL" id="JAH24141.1"/>
    </source>
</evidence>
<organism evidence="1">
    <name type="scientific">Anguilla anguilla</name>
    <name type="common">European freshwater eel</name>
    <name type="synonym">Muraena anguilla</name>
    <dbReference type="NCBI Taxonomy" id="7936"/>
    <lineage>
        <taxon>Eukaryota</taxon>
        <taxon>Metazoa</taxon>
        <taxon>Chordata</taxon>
        <taxon>Craniata</taxon>
        <taxon>Vertebrata</taxon>
        <taxon>Euteleostomi</taxon>
        <taxon>Actinopterygii</taxon>
        <taxon>Neopterygii</taxon>
        <taxon>Teleostei</taxon>
        <taxon>Anguilliformes</taxon>
        <taxon>Anguillidae</taxon>
        <taxon>Anguilla</taxon>
    </lineage>
</organism>